<feature type="coiled-coil region" evidence="3">
    <location>
        <begin position="1"/>
        <end position="82"/>
    </location>
</feature>
<protein>
    <recommendedName>
        <fullName evidence="4">ABC transporter domain-containing protein</fullName>
    </recommendedName>
</protein>
<dbReference type="PATRIC" id="fig|1216932.3.peg.2984"/>
<dbReference type="InterPro" id="IPR017871">
    <property type="entry name" value="ABC_transporter-like_CS"/>
</dbReference>
<dbReference type="CDD" id="cd03221">
    <property type="entry name" value="ABCF_EF-3"/>
    <property type="match status" value="1"/>
</dbReference>
<dbReference type="PANTHER" id="PTHR42855">
    <property type="entry name" value="ABC TRANSPORTER ATP-BINDING SUBUNIT"/>
    <property type="match status" value="1"/>
</dbReference>
<keyword evidence="1" id="KW-0547">Nucleotide-binding</keyword>
<dbReference type="PANTHER" id="PTHR42855:SF1">
    <property type="entry name" value="ABC TRANSPORTER DOMAIN-CONTAINING PROTEIN"/>
    <property type="match status" value="1"/>
</dbReference>
<sequence length="365" mass="42346">MEQKNEEIKNREVQYKKYINEKERLEKAITEKRRLRDKIKKAPKGMGQSEAKTIKMGDQRGKKTLDNNIKAIKKRIEHMEVKEKPKEEEKIFINIQPALELVSETPIVIENFDLYCEDRLLVKDINMSFKKNSKVGIIGENGSGKTSLIKKIVDNKNKEIRIVEKARIGYFDQEQKLLDNDKTIIDNLKESSSYDESFIRMNLDAIGIDKVDEVVKNLSGGERVKLSICKVILSDNNILILDEPTNYLDIKSIEALEDSLINTDKLVIIVSHDKKFISNICNEIIEIKDKKLIDFKGTYEEYLGKQIEPKISCEEKVDKDRLLLLENKLAEVISRLSIETDVKKKNDYDEEYGVILHEINNIKNR</sequence>
<dbReference type="STRING" id="1216932.CM240_3017"/>
<dbReference type="InterPro" id="IPR003593">
    <property type="entry name" value="AAA+_ATPase"/>
</dbReference>
<organism evidence="5 6">
    <name type="scientific">Clostridium bornimense</name>
    <dbReference type="NCBI Taxonomy" id="1216932"/>
    <lineage>
        <taxon>Bacteria</taxon>
        <taxon>Bacillati</taxon>
        <taxon>Bacillota</taxon>
        <taxon>Clostridia</taxon>
        <taxon>Eubacteriales</taxon>
        <taxon>Clostridiaceae</taxon>
        <taxon>Clostridium</taxon>
    </lineage>
</organism>
<evidence type="ECO:0000313" key="6">
    <source>
        <dbReference type="Proteomes" id="UP000019426"/>
    </source>
</evidence>
<name>W6S2K0_9CLOT</name>
<dbReference type="InterPro" id="IPR027417">
    <property type="entry name" value="P-loop_NTPase"/>
</dbReference>
<dbReference type="KEGG" id="clt:CM240_3017"/>
<dbReference type="Pfam" id="PF00005">
    <property type="entry name" value="ABC_tran"/>
    <property type="match status" value="1"/>
</dbReference>
<proteinExistence type="predicted"/>
<dbReference type="eggNOG" id="COG0488">
    <property type="taxonomic scope" value="Bacteria"/>
</dbReference>
<evidence type="ECO:0000256" key="3">
    <source>
        <dbReference type="SAM" id="Coils"/>
    </source>
</evidence>
<gene>
    <name evidence="5" type="ORF">CM240_3017</name>
</gene>
<dbReference type="Gene3D" id="3.40.50.300">
    <property type="entry name" value="P-loop containing nucleotide triphosphate hydrolases"/>
    <property type="match status" value="1"/>
</dbReference>
<evidence type="ECO:0000256" key="2">
    <source>
        <dbReference type="ARBA" id="ARBA00022840"/>
    </source>
</evidence>
<dbReference type="InterPro" id="IPR003439">
    <property type="entry name" value="ABC_transporter-like_ATP-bd"/>
</dbReference>
<dbReference type="EMBL" id="HG917869">
    <property type="protein sequence ID" value="CDM70134.1"/>
    <property type="molecule type" value="Genomic_DNA"/>
</dbReference>
<dbReference type="AlphaFoldDB" id="W6S2K0"/>
<dbReference type="SMART" id="SM00382">
    <property type="entry name" value="AAA"/>
    <property type="match status" value="1"/>
</dbReference>
<dbReference type="SUPFAM" id="SSF52540">
    <property type="entry name" value="P-loop containing nucleoside triphosphate hydrolases"/>
    <property type="match status" value="1"/>
</dbReference>
<dbReference type="GO" id="GO:0016887">
    <property type="term" value="F:ATP hydrolysis activity"/>
    <property type="evidence" value="ECO:0007669"/>
    <property type="project" value="InterPro"/>
</dbReference>
<dbReference type="HOGENOM" id="CLU_000604_36_3_9"/>
<evidence type="ECO:0000259" key="4">
    <source>
        <dbReference type="PROSITE" id="PS50893"/>
    </source>
</evidence>
<dbReference type="GO" id="GO:0005524">
    <property type="term" value="F:ATP binding"/>
    <property type="evidence" value="ECO:0007669"/>
    <property type="project" value="UniProtKB-KW"/>
</dbReference>
<dbReference type="Proteomes" id="UP000019426">
    <property type="component" value="Chromosome M2/40_rep2"/>
</dbReference>
<evidence type="ECO:0000256" key="1">
    <source>
        <dbReference type="ARBA" id="ARBA00022741"/>
    </source>
</evidence>
<dbReference type="PROSITE" id="PS00211">
    <property type="entry name" value="ABC_TRANSPORTER_1"/>
    <property type="match status" value="1"/>
</dbReference>
<keyword evidence="6" id="KW-1185">Reference proteome</keyword>
<dbReference type="InterPro" id="IPR051309">
    <property type="entry name" value="ABCF_ATPase"/>
</dbReference>
<reference evidence="5 6" key="1">
    <citation type="submission" date="2013-11" db="EMBL/GenBank/DDBJ databases">
        <title>Complete genome sequence of Clostridum sp. M2/40.</title>
        <authorList>
            <person name="Wibberg D."/>
            <person name="Puehler A."/>
            <person name="Schlueter A."/>
        </authorList>
    </citation>
    <scope>NUCLEOTIDE SEQUENCE [LARGE SCALE GENOMIC DNA]</scope>
    <source>
        <strain evidence="6">M2/40</strain>
    </source>
</reference>
<accession>W6S2K0</accession>
<evidence type="ECO:0000313" key="5">
    <source>
        <dbReference type="EMBL" id="CDM70134.1"/>
    </source>
</evidence>
<keyword evidence="3" id="KW-0175">Coiled coil</keyword>
<feature type="domain" description="ABC transporter" evidence="4">
    <location>
        <begin position="107"/>
        <end position="315"/>
    </location>
</feature>
<keyword evidence="2" id="KW-0067">ATP-binding</keyword>
<dbReference type="PROSITE" id="PS50893">
    <property type="entry name" value="ABC_TRANSPORTER_2"/>
    <property type="match status" value="1"/>
</dbReference>